<dbReference type="PANTHER" id="PTHR12354:SF1">
    <property type="entry name" value="INTERFERON-RELATED DEVELOPMENTAL REGULATOR 1"/>
    <property type="match status" value="1"/>
</dbReference>
<feature type="compositionally biased region" description="Basic and acidic residues" evidence="2">
    <location>
        <begin position="554"/>
        <end position="563"/>
    </location>
</feature>
<feature type="compositionally biased region" description="Acidic residues" evidence="2">
    <location>
        <begin position="349"/>
        <end position="359"/>
    </location>
</feature>
<sequence length="563" mass="61534">MSNLRKTASRNSTKKLGQQLAQLNLGVPSGGSRSGSRAGSRAGSRLASQVNSDAEDDLQSETSAADRDDDDWGAGGGGGFYREARETSLESLIKEAIEELGEKRASTREEALSKLSTYMTQRYAAEALDSERDDLIDLLKKSIKRGGARECVAAAGVMALVFITIGEDDEKMFTDLAPLLKYTIINHDQTEAKVALLNFFADVAVTAGESVNAHQNGDTLAAALEAFSVLYAGLFGHGLGHSRPLMMQARRIFNKIIDPLELLLDHSTMEVRVASGEAIALLFEILNHYQQQRDEGEISEDDDDDYEEQEQQQQQQHTHEDVHGSHTEGNGHGEANSNRRSGGRASETYADDEEDEDYNEVTGDFRFGGLNQIVATLASLSTDSSRHRSKKERSAGRSAFRDILKSVESGERPRESLRLKDYDISFRGWVEILQLHFLRERLTSGLQTHFVHNPTIHGILPNTAVLYSPGSGGEGGGSFDGGGLARFNGGGGGGGGSRMGSQAGSRAGSRPSSSMGHYADAEDLKEEQAVNKVDRKYLNAEMARMRQMQRKRDRGRDKYGDDY</sequence>
<feature type="compositionally biased region" description="Basic and acidic residues" evidence="2">
    <location>
        <begin position="317"/>
        <end position="331"/>
    </location>
</feature>
<dbReference type="SUPFAM" id="SSF48371">
    <property type="entry name" value="ARM repeat"/>
    <property type="match status" value="1"/>
</dbReference>
<dbReference type="Pfam" id="PF05004">
    <property type="entry name" value="IFRD"/>
    <property type="match status" value="1"/>
</dbReference>
<dbReference type="EMBL" id="JAAAJB010000533">
    <property type="protein sequence ID" value="KAG0254178.1"/>
    <property type="molecule type" value="Genomic_DNA"/>
</dbReference>
<evidence type="ECO:0000313" key="5">
    <source>
        <dbReference type="Proteomes" id="UP000807716"/>
    </source>
</evidence>
<feature type="region of interest" description="Disordered" evidence="2">
    <location>
        <begin position="1"/>
        <end position="81"/>
    </location>
</feature>
<dbReference type="PANTHER" id="PTHR12354">
    <property type="entry name" value="INTERFERON-RELATED DEVELOPMENTAL REGULATOR"/>
    <property type="match status" value="1"/>
</dbReference>
<evidence type="ECO:0000256" key="2">
    <source>
        <dbReference type="SAM" id="MobiDB-lite"/>
    </source>
</evidence>
<name>A0A9P6PXS2_9FUNG</name>
<protein>
    <submittedName>
        <fullName evidence="4">Interferon- developmental regulator 1</fullName>
    </submittedName>
</protein>
<reference evidence="4" key="1">
    <citation type="journal article" date="2020" name="Fungal Divers.">
        <title>Resolving the Mortierellaceae phylogeny through synthesis of multi-gene phylogenetics and phylogenomics.</title>
        <authorList>
            <person name="Vandepol N."/>
            <person name="Liber J."/>
            <person name="Desiro A."/>
            <person name="Na H."/>
            <person name="Kennedy M."/>
            <person name="Barry K."/>
            <person name="Grigoriev I.V."/>
            <person name="Miller A.N."/>
            <person name="O'Donnell K."/>
            <person name="Stajich J.E."/>
            <person name="Bonito G."/>
        </authorList>
    </citation>
    <scope>NUCLEOTIDE SEQUENCE</scope>
    <source>
        <strain evidence="4">BC1065</strain>
    </source>
</reference>
<evidence type="ECO:0000313" key="4">
    <source>
        <dbReference type="EMBL" id="KAG0254178.1"/>
    </source>
</evidence>
<evidence type="ECO:0000259" key="3">
    <source>
        <dbReference type="Pfam" id="PF05004"/>
    </source>
</evidence>
<dbReference type="InterPro" id="IPR011989">
    <property type="entry name" value="ARM-like"/>
</dbReference>
<feature type="compositionally biased region" description="Low complexity" evidence="2">
    <location>
        <begin position="499"/>
        <end position="516"/>
    </location>
</feature>
<feature type="region of interest" description="Disordered" evidence="2">
    <location>
        <begin position="293"/>
        <end position="362"/>
    </location>
</feature>
<accession>A0A9P6PXS2</accession>
<organism evidence="4 5">
    <name type="scientific">Actinomortierella ambigua</name>
    <dbReference type="NCBI Taxonomy" id="1343610"/>
    <lineage>
        <taxon>Eukaryota</taxon>
        <taxon>Fungi</taxon>
        <taxon>Fungi incertae sedis</taxon>
        <taxon>Mucoromycota</taxon>
        <taxon>Mortierellomycotina</taxon>
        <taxon>Mortierellomycetes</taxon>
        <taxon>Mortierellales</taxon>
        <taxon>Mortierellaceae</taxon>
        <taxon>Actinomortierella</taxon>
    </lineage>
</organism>
<dbReference type="AlphaFoldDB" id="A0A9P6PXS2"/>
<feature type="region of interest" description="Disordered" evidence="2">
    <location>
        <begin position="544"/>
        <end position="563"/>
    </location>
</feature>
<feature type="compositionally biased region" description="Acidic residues" evidence="2">
    <location>
        <begin position="297"/>
        <end position="310"/>
    </location>
</feature>
<dbReference type="InterPro" id="IPR039777">
    <property type="entry name" value="IFRD"/>
</dbReference>
<keyword evidence="5" id="KW-1185">Reference proteome</keyword>
<evidence type="ECO:0000256" key="1">
    <source>
        <dbReference type="ARBA" id="ARBA00008828"/>
    </source>
</evidence>
<comment type="similarity">
    <text evidence="1">Belongs to the IFRD family.</text>
</comment>
<feature type="compositionally biased region" description="Low complexity" evidence="2">
    <location>
        <begin position="34"/>
        <end position="48"/>
    </location>
</feature>
<gene>
    <name evidence="4" type="primary">IFRD1</name>
    <name evidence="4" type="ORF">DFQ27_007000</name>
</gene>
<feature type="compositionally biased region" description="Basic and acidic residues" evidence="2">
    <location>
        <begin position="519"/>
        <end position="532"/>
    </location>
</feature>
<feature type="compositionally biased region" description="Polar residues" evidence="2">
    <location>
        <begin position="1"/>
        <end position="22"/>
    </location>
</feature>
<feature type="region of interest" description="Disordered" evidence="2">
    <location>
        <begin position="477"/>
        <end position="532"/>
    </location>
</feature>
<comment type="caution">
    <text evidence="4">The sequence shown here is derived from an EMBL/GenBank/DDBJ whole genome shotgun (WGS) entry which is preliminary data.</text>
</comment>
<dbReference type="InterPro" id="IPR007701">
    <property type="entry name" value="Interferon-rel_develop_reg_N"/>
</dbReference>
<dbReference type="OrthoDB" id="18978at2759"/>
<dbReference type="InterPro" id="IPR016024">
    <property type="entry name" value="ARM-type_fold"/>
</dbReference>
<feature type="compositionally biased region" description="Gly residues" evidence="2">
    <location>
        <begin position="477"/>
        <end position="498"/>
    </location>
</feature>
<feature type="domain" description="Interferon-related developmental regulator N-terminal" evidence="3">
    <location>
        <begin position="184"/>
        <end position="408"/>
    </location>
</feature>
<proteinExistence type="inferred from homology"/>
<dbReference type="Gene3D" id="1.25.10.10">
    <property type="entry name" value="Leucine-rich Repeat Variant"/>
    <property type="match status" value="1"/>
</dbReference>
<dbReference type="Proteomes" id="UP000807716">
    <property type="component" value="Unassembled WGS sequence"/>
</dbReference>